<dbReference type="PANTHER" id="PTHR11014">
    <property type="entry name" value="PEPTIDASE M20 FAMILY MEMBER"/>
    <property type="match status" value="1"/>
</dbReference>
<protein>
    <recommendedName>
        <fullName evidence="3">Peptidase M20 dimerisation domain-containing protein</fullName>
    </recommendedName>
</protein>
<feature type="binding site" evidence="2">
    <location>
        <position position="160"/>
    </location>
    <ligand>
        <name>Mn(2+)</name>
        <dbReference type="ChEBI" id="CHEBI:29035"/>
        <label>2</label>
    </ligand>
</feature>
<sequence>MWWKECKDLQEEIVAMRRELHKIPELGFNLPKTREFVVKKLDEIGIPYTLSEKDSSVIATMKCGKPGKVLALRADMDALPITEDTGLSFSSTHPGCMHACGHDTHAAMLLGAIKVLYPHREELSGEIRFFFQTAEELAKGSAIVIENGGMEGVDAVFGIHIGSILDKTIPCGTIACIPGPIMASYDRFVLDVKGVGCHASTPEKGVDPINIASHIVLALQTINAREIAATDAGVITMGMIRGGEQYNAIPSTVHIEGTTRALKEDIRQKLAKRIGEIAKTTAEAFGGSVDYTMDWGAPPVINDKDMALFAQDAIRDIFGEHMVTYRESPNMGGEDFALYLQKAPGAFMFLSSTNPAKKTDYPHHNPKFDVDEDVFWMGSASFVAIAEKFLK</sequence>
<dbReference type="FunFam" id="3.30.70.360:FF:000001">
    <property type="entry name" value="N-acetyldiaminopimelate deacetylase"/>
    <property type="match status" value="1"/>
</dbReference>
<dbReference type="SUPFAM" id="SSF55031">
    <property type="entry name" value="Bacterial exopeptidase dimerisation domain"/>
    <property type="match status" value="1"/>
</dbReference>
<dbReference type="InterPro" id="IPR002933">
    <property type="entry name" value="Peptidase_M20"/>
</dbReference>
<gene>
    <name evidence="4" type="ORF">HMPREF9624_01505</name>
</gene>
<dbReference type="InterPro" id="IPR011650">
    <property type="entry name" value="Peptidase_M20_dimer"/>
</dbReference>
<dbReference type="Pfam" id="PF01546">
    <property type="entry name" value="Peptidase_M20"/>
    <property type="match status" value="1"/>
</dbReference>
<keyword evidence="1" id="KW-0378">Hydrolase</keyword>
<dbReference type="Gene3D" id="3.30.70.360">
    <property type="match status" value="1"/>
</dbReference>
<dbReference type="RefSeq" id="WP_009537266.1">
    <property type="nucleotide sequence ID" value="NZ_JH414505.1"/>
</dbReference>
<proteinExistence type="predicted"/>
<dbReference type="InterPro" id="IPR017439">
    <property type="entry name" value="Amidohydrolase"/>
</dbReference>
<feature type="binding site" evidence="2">
    <location>
        <position position="364"/>
    </location>
    <ligand>
        <name>Mn(2+)</name>
        <dbReference type="ChEBI" id="CHEBI:29035"/>
        <label>2</label>
    </ligand>
</feature>
<keyword evidence="2" id="KW-0464">Manganese</keyword>
<comment type="cofactor">
    <cofactor evidence="2">
        <name>Mn(2+)</name>
        <dbReference type="ChEBI" id="CHEBI:29035"/>
    </cofactor>
    <text evidence="2">The Mn(2+) ion enhances activity.</text>
</comment>
<evidence type="ECO:0000259" key="3">
    <source>
        <dbReference type="Pfam" id="PF07687"/>
    </source>
</evidence>
<dbReference type="GO" id="GO:0019877">
    <property type="term" value="P:diaminopimelate biosynthetic process"/>
    <property type="evidence" value="ECO:0007669"/>
    <property type="project" value="UniProtKB-ARBA"/>
</dbReference>
<evidence type="ECO:0000313" key="5">
    <source>
        <dbReference type="Proteomes" id="UP000003527"/>
    </source>
</evidence>
<dbReference type="PATRIC" id="fig|796944.3.peg.2261"/>
<dbReference type="Pfam" id="PF07687">
    <property type="entry name" value="M20_dimer"/>
    <property type="match status" value="1"/>
</dbReference>
<organism evidence="4 5">
    <name type="scientific">Oribacterium asaccharolyticum ACB7</name>
    <dbReference type="NCBI Taxonomy" id="796944"/>
    <lineage>
        <taxon>Bacteria</taxon>
        <taxon>Bacillati</taxon>
        <taxon>Bacillota</taxon>
        <taxon>Clostridia</taxon>
        <taxon>Lachnospirales</taxon>
        <taxon>Lachnospiraceae</taxon>
        <taxon>Oribacterium</taxon>
    </lineage>
</organism>
<dbReference type="NCBIfam" id="TIGR01891">
    <property type="entry name" value="amidohydrolases"/>
    <property type="match status" value="1"/>
</dbReference>
<dbReference type="PANTHER" id="PTHR11014:SF63">
    <property type="entry name" value="METALLOPEPTIDASE, PUTATIVE (AFU_ORTHOLOGUE AFUA_6G09600)-RELATED"/>
    <property type="match status" value="1"/>
</dbReference>
<dbReference type="GO" id="GO:0050118">
    <property type="term" value="F:N-acetyldiaminopimelate deacetylase activity"/>
    <property type="evidence" value="ECO:0007669"/>
    <property type="project" value="UniProtKB-ARBA"/>
</dbReference>
<name>G9WWR1_9FIRM</name>
<keyword evidence="2" id="KW-0479">Metal-binding</keyword>
<dbReference type="Proteomes" id="UP000003527">
    <property type="component" value="Unassembled WGS sequence"/>
</dbReference>
<dbReference type="AlphaFoldDB" id="G9WWR1"/>
<evidence type="ECO:0000256" key="1">
    <source>
        <dbReference type="ARBA" id="ARBA00022801"/>
    </source>
</evidence>
<feature type="binding site" evidence="2">
    <location>
        <position position="102"/>
    </location>
    <ligand>
        <name>Mn(2+)</name>
        <dbReference type="ChEBI" id="CHEBI:29035"/>
        <label>2</label>
    </ligand>
</feature>
<dbReference type="SUPFAM" id="SSF53187">
    <property type="entry name" value="Zn-dependent exopeptidases"/>
    <property type="match status" value="1"/>
</dbReference>
<comment type="caution">
    <text evidence="4">The sequence shown here is derived from an EMBL/GenBank/DDBJ whole genome shotgun (WGS) entry which is preliminary data.</text>
</comment>
<dbReference type="Gene3D" id="3.40.630.10">
    <property type="entry name" value="Zn peptidases"/>
    <property type="match status" value="1"/>
</dbReference>
<dbReference type="EMBL" id="AFZD01000021">
    <property type="protein sequence ID" value="EHL09464.1"/>
    <property type="molecule type" value="Genomic_DNA"/>
</dbReference>
<feature type="domain" description="Peptidase M20 dimerisation" evidence="3">
    <location>
        <begin position="188"/>
        <end position="282"/>
    </location>
</feature>
<dbReference type="GO" id="GO:0046872">
    <property type="term" value="F:metal ion binding"/>
    <property type="evidence" value="ECO:0007669"/>
    <property type="project" value="UniProtKB-KW"/>
</dbReference>
<reference evidence="4 5" key="1">
    <citation type="submission" date="2011-08" db="EMBL/GenBank/DDBJ databases">
        <title>The Genome Sequence of Oribacterium sp. ACB7.</title>
        <authorList>
            <consortium name="The Broad Institute Genome Sequencing Platform"/>
            <person name="Earl A."/>
            <person name="Ward D."/>
            <person name="Feldgarden M."/>
            <person name="Gevers D."/>
            <person name="Sizova M."/>
            <person name="Hazen A."/>
            <person name="Epstein S."/>
            <person name="Young S.K."/>
            <person name="Zeng Q."/>
            <person name="Gargeya S."/>
            <person name="Fitzgerald M."/>
            <person name="Haas B."/>
            <person name="Abouelleil A."/>
            <person name="Alvarado L."/>
            <person name="Arachchi H.M."/>
            <person name="Berlin A."/>
            <person name="Brown A."/>
            <person name="Chapman S.B."/>
            <person name="Chen Z."/>
            <person name="Dunbar C."/>
            <person name="Freedman E."/>
            <person name="Gearin G."/>
            <person name="Gellesch M."/>
            <person name="Goldberg J."/>
            <person name="Griggs A."/>
            <person name="Gujja S."/>
            <person name="Heiman D."/>
            <person name="Howarth C."/>
            <person name="Larson L."/>
            <person name="Lui A."/>
            <person name="MacDonald P.J.P."/>
            <person name="Montmayeur A."/>
            <person name="Murphy C."/>
            <person name="Neiman D."/>
            <person name="Pearson M."/>
            <person name="Priest M."/>
            <person name="Roberts A."/>
            <person name="Saif S."/>
            <person name="Shea T."/>
            <person name="Shenoy N."/>
            <person name="Sisk P."/>
            <person name="Stolte C."/>
            <person name="Sykes S."/>
            <person name="Wortman J."/>
            <person name="Nusbaum C."/>
            <person name="Birren B."/>
        </authorList>
    </citation>
    <scope>NUCLEOTIDE SEQUENCE [LARGE SCALE GENOMIC DNA]</scope>
    <source>
        <strain evidence="4 5">ACB7</strain>
    </source>
</reference>
<evidence type="ECO:0000313" key="4">
    <source>
        <dbReference type="EMBL" id="EHL09464.1"/>
    </source>
</evidence>
<feature type="binding site" evidence="2">
    <location>
        <position position="100"/>
    </location>
    <ligand>
        <name>Mn(2+)</name>
        <dbReference type="ChEBI" id="CHEBI:29035"/>
        <label>2</label>
    </ligand>
</feature>
<dbReference type="HOGENOM" id="CLU_023257_0_1_9"/>
<dbReference type="InterPro" id="IPR036264">
    <property type="entry name" value="Bact_exopeptidase_dim_dom"/>
</dbReference>
<dbReference type="CDD" id="cd03886">
    <property type="entry name" value="M20_Acy1"/>
    <property type="match status" value="1"/>
</dbReference>
<feature type="binding site" evidence="2">
    <location>
        <position position="136"/>
    </location>
    <ligand>
        <name>Mn(2+)</name>
        <dbReference type="ChEBI" id="CHEBI:29035"/>
        <label>2</label>
    </ligand>
</feature>
<dbReference type="PIRSF" id="PIRSF005962">
    <property type="entry name" value="Pept_M20D_amidohydro"/>
    <property type="match status" value="1"/>
</dbReference>
<evidence type="ECO:0000256" key="2">
    <source>
        <dbReference type="PIRSR" id="PIRSR005962-1"/>
    </source>
</evidence>
<keyword evidence="5" id="KW-1185">Reference proteome</keyword>
<accession>G9WWR1</accession>